<feature type="region of interest" description="Disordered" evidence="7">
    <location>
        <begin position="171"/>
        <end position="192"/>
    </location>
</feature>
<keyword evidence="11" id="KW-1185">Reference proteome</keyword>
<evidence type="ECO:0000256" key="8">
    <source>
        <dbReference type="SAM" id="SignalP"/>
    </source>
</evidence>
<dbReference type="GO" id="GO:0004930">
    <property type="term" value="F:G protein-coupled receptor activity"/>
    <property type="evidence" value="ECO:0007669"/>
    <property type="project" value="InterPro"/>
</dbReference>
<dbReference type="FunFam" id="3.40.50.2300:FF:000145">
    <property type="entry name" value="Glutamate receptor, metabotropic"/>
    <property type="match status" value="1"/>
</dbReference>
<dbReference type="GO" id="GO:0016020">
    <property type="term" value="C:membrane"/>
    <property type="evidence" value="ECO:0007669"/>
    <property type="project" value="UniProtKB-SubCell"/>
</dbReference>
<proteinExistence type="predicted"/>
<evidence type="ECO:0000256" key="3">
    <source>
        <dbReference type="ARBA" id="ARBA00022989"/>
    </source>
</evidence>
<keyword evidence="2" id="KW-0812">Transmembrane</keyword>
<evidence type="ECO:0000313" key="11">
    <source>
        <dbReference type="Proteomes" id="UP001153954"/>
    </source>
</evidence>
<dbReference type="InterPro" id="IPR050726">
    <property type="entry name" value="mGluR"/>
</dbReference>
<dbReference type="AlphaFoldDB" id="A0AAU9UFK7"/>
<dbReference type="Gene3D" id="3.40.50.2300">
    <property type="match status" value="2"/>
</dbReference>
<protein>
    <recommendedName>
        <fullName evidence="9">Receptor ligand binding region domain-containing protein</fullName>
    </recommendedName>
</protein>
<feature type="compositionally biased region" description="Basic residues" evidence="7">
    <location>
        <begin position="179"/>
        <end position="192"/>
    </location>
</feature>
<evidence type="ECO:0000259" key="9">
    <source>
        <dbReference type="Pfam" id="PF01094"/>
    </source>
</evidence>
<dbReference type="SUPFAM" id="SSF53822">
    <property type="entry name" value="Periplasmic binding protein-like I"/>
    <property type="match status" value="1"/>
</dbReference>
<dbReference type="FunFam" id="3.40.50.2300:FF:000681">
    <property type="entry name" value="Metabotropic glutamate receptor-like Protein"/>
    <property type="match status" value="1"/>
</dbReference>
<feature type="chain" id="PRO_5043538360" description="Receptor ligand binding region domain-containing protein" evidence="8">
    <location>
        <begin position="18"/>
        <end position="562"/>
    </location>
</feature>
<gene>
    <name evidence="10" type="ORF">EEDITHA_LOCUS11990</name>
</gene>
<keyword evidence="6" id="KW-0325">Glycoprotein</keyword>
<evidence type="ECO:0000313" key="10">
    <source>
        <dbReference type="EMBL" id="CAH2096681.1"/>
    </source>
</evidence>
<organism evidence="10 11">
    <name type="scientific">Euphydryas editha</name>
    <name type="common">Edith's checkerspot</name>
    <dbReference type="NCBI Taxonomy" id="104508"/>
    <lineage>
        <taxon>Eukaryota</taxon>
        <taxon>Metazoa</taxon>
        <taxon>Ecdysozoa</taxon>
        <taxon>Arthropoda</taxon>
        <taxon>Hexapoda</taxon>
        <taxon>Insecta</taxon>
        <taxon>Pterygota</taxon>
        <taxon>Neoptera</taxon>
        <taxon>Endopterygota</taxon>
        <taxon>Lepidoptera</taxon>
        <taxon>Glossata</taxon>
        <taxon>Ditrysia</taxon>
        <taxon>Papilionoidea</taxon>
        <taxon>Nymphalidae</taxon>
        <taxon>Nymphalinae</taxon>
        <taxon>Euphydryas</taxon>
    </lineage>
</organism>
<dbReference type="InterPro" id="IPR001828">
    <property type="entry name" value="ANF_lig-bd_rcpt"/>
</dbReference>
<keyword evidence="4" id="KW-0472">Membrane</keyword>
<evidence type="ECO:0000256" key="6">
    <source>
        <dbReference type="ARBA" id="ARBA00023180"/>
    </source>
</evidence>
<dbReference type="InterPro" id="IPR028082">
    <property type="entry name" value="Peripla_BP_I"/>
</dbReference>
<feature type="domain" description="Receptor ligand binding region" evidence="9">
    <location>
        <begin position="265"/>
        <end position="551"/>
    </location>
</feature>
<dbReference type="EMBL" id="CAKOGL010000016">
    <property type="protein sequence ID" value="CAH2096681.1"/>
    <property type="molecule type" value="Genomic_DNA"/>
</dbReference>
<evidence type="ECO:0000256" key="7">
    <source>
        <dbReference type="SAM" id="MobiDB-lite"/>
    </source>
</evidence>
<dbReference type="PRINTS" id="PR00248">
    <property type="entry name" value="GPCRMGR"/>
</dbReference>
<dbReference type="InterPro" id="IPR000337">
    <property type="entry name" value="GPCR_3"/>
</dbReference>
<evidence type="ECO:0000256" key="1">
    <source>
        <dbReference type="ARBA" id="ARBA00004141"/>
    </source>
</evidence>
<keyword evidence="3" id="KW-1133">Transmembrane helix</keyword>
<comment type="caution">
    <text evidence="10">The sequence shown here is derived from an EMBL/GenBank/DDBJ whole genome shotgun (WGS) entry which is preliminary data.</text>
</comment>
<keyword evidence="5" id="KW-0675">Receptor</keyword>
<accession>A0AAU9UFK7</accession>
<evidence type="ECO:0000256" key="5">
    <source>
        <dbReference type="ARBA" id="ARBA00023170"/>
    </source>
</evidence>
<dbReference type="PANTHER" id="PTHR24060">
    <property type="entry name" value="METABOTROPIC GLUTAMATE RECEPTOR"/>
    <property type="match status" value="1"/>
</dbReference>
<dbReference type="Proteomes" id="UP001153954">
    <property type="component" value="Unassembled WGS sequence"/>
</dbReference>
<comment type="subcellular location">
    <subcellularLocation>
        <location evidence="1">Membrane</location>
        <topology evidence="1">Multi-pass membrane protein</topology>
    </subcellularLocation>
</comment>
<evidence type="ECO:0000256" key="4">
    <source>
        <dbReference type="ARBA" id="ARBA00023136"/>
    </source>
</evidence>
<name>A0AAU9UFK7_EUPED</name>
<sequence length="562" mass="61796">MVREAALALLLLATAASRDHHPQLVLASADRNANMSLVITNISYLDAEEYYILDKYHRYKRESHSLIGPFDISKLFRKNSHHKQDEVKPSASSLHFKDTLTAHEKAIALTALRDTTANEISSTFLTTERTLTTNVAGTSVTNAYNESNATNSINSITTSNSYSLKNITSNDKLTETTSRKNKPKIRNKVSRKSKSVAINKMQLWNASMSMKKAENDSVWPVKHAAILEGDIILGGLMMVHGRASGNSGDSVARCGPLMPQGGVQALEAMLFALDEAQRGGHAPPGVRLGALVLDDCDSDTRGLEMALDFIKGSISNIDDEEYACNATAVRKVISGVVGAASSVTSVQVANLLRLFKIPQVSFFSTSPELSNKARFEYFTRTIPSDLHQVRAMVEIVKKFGWRYVSIIYEESNYGIKAFEELETLLLRDDICIAVKERLAKDSGAADEHAYDAIVERLLSRSRARGVIVFGSDQEVAGVMAAVGRRGAARAFSWVGSDGWSARALVAAGNEPVVEGTISVQPQANPVRGFREYFFTLTPQNNFRNPWFVGNFPDHQRWACLLQ</sequence>
<keyword evidence="8" id="KW-0732">Signal</keyword>
<dbReference type="Pfam" id="PF01094">
    <property type="entry name" value="ANF_receptor"/>
    <property type="match status" value="1"/>
</dbReference>
<reference evidence="10" key="1">
    <citation type="submission" date="2022-03" db="EMBL/GenBank/DDBJ databases">
        <authorList>
            <person name="Tunstrom K."/>
        </authorList>
    </citation>
    <scope>NUCLEOTIDE SEQUENCE</scope>
</reference>
<feature type="signal peptide" evidence="8">
    <location>
        <begin position="1"/>
        <end position="17"/>
    </location>
</feature>
<evidence type="ECO:0000256" key="2">
    <source>
        <dbReference type="ARBA" id="ARBA00022692"/>
    </source>
</evidence>